<dbReference type="GO" id="GO:0019748">
    <property type="term" value="P:secondary metabolic process"/>
    <property type="evidence" value="ECO:0007669"/>
    <property type="project" value="TreeGrafter"/>
</dbReference>
<dbReference type="Pfam" id="PF04909">
    <property type="entry name" value="Amidohydro_2"/>
    <property type="match status" value="1"/>
</dbReference>
<dbReference type="PANTHER" id="PTHR21240">
    <property type="entry name" value="2-AMINO-3-CARBOXYLMUCONATE-6-SEMIALDEHYDE DECARBOXYLASE"/>
    <property type="match status" value="1"/>
</dbReference>
<gene>
    <name evidence="5" type="ORF">G6O67_004462</name>
</gene>
<dbReference type="AlphaFoldDB" id="A0A8H4LYY4"/>
<organism evidence="5 6">
    <name type="scientific">Ophiocordyceps sinensis</name>
    <dbReference type="NCBI Taxonomy" id="72228"/>
    <lineage>
        <taxon>Eukaryota</taxon>
        <taxon>Fungi</taxon>
        <taxon>Dikarya</taxon>
        <taxon>Ascomycota</taxon>
        <taxon>Pezizomycotina</taxon>
        <taxon>Sordariomycetes</taxon>
        <taxon>Hypocreomycetidae</taxon>
        <taxon>Hypocreales</taxon>
        <taxon>Ophiocordycipitaceae</taxon>
        <taxon>Ophiocordyceps</taxon>
    </lineage>
</organism>
<evidence type="ECO:0000313" key="6">
    <source>
        <dbReference type="Proteomes" id="UP000557566"/>
    </source>
</evidence>
<keyword evidence="6" id="KW-1185">Reference proteome</keyword>
<name>A0A8H4LYY4_9HYPO</name>
<feature type="domain" description="Amidohydrolase-related" evidence="4">
    <location>
        <begin position="30"/>
        <end position="327"/>
    </location>
</feature>
<dbReference type="Gene3D" id="3.20.20.140">
    <property type="entry name" value="Metal-dependent hydrolases"/>
    <property type="match status" value="1"/>
</dbReference>
<reference evidence="5 6" key="1">
    <citation type="journal article" date="2020" name="Genome Biol. Evol.">
        <title>A new high-quality draft genome assembly of the Chinese cordyceps Ophiocordyceps sinensis.</title>
        <authorList>
            <person name="Shu R."/>
            <person name="Zhang J."/>
            <person name="Meng Q."/>
            <person name="Zhang H."/>
            <person name="Zhou G."/>
            <person name="Li M."/>
            <person name="Wu P."/>
            <person name="Zhao Y."/>
            <person name="Chen C."/>
            <person name="Qin Q."/>
        </authorList>
    </citation>
    <scope>NUCLEOTIDE SEQUENCE [LARGE SCALE GENOMIC DNA]</scope>
    <source>
        <strain evidence="5 6">IOZ07</strain>
    </source>
</reference>
<sequence length="345" mass="39046">MLGKIALEEAFALPRLHEKTRWWASLFAVDPDRHAAEMQDITDTRIKYMDRHGVGYTILSYTAPGVQDIWDAQEAQKLAVEINDYVAGAIEEHPHRLGAFATLSMHNPTEAAAELKRCVTEYGFKGALVNDTQRAGPDGDDAIFYDGPEWDVFWSTVTALDVPFYLHPRNPTGTLHERLWAKRKWLIGPPLSFAHGVSLHVLGMVTNGVFDRHPKLQVILGHLGEHIPFDMWRINHWFEDVKKPLGLSCKKTIREYFQHNLWITTSGHFSTTTLQFCMAEVGADRILFSIDYPFESFGDACTWYDDMALNLGDKKKMGRENAQALFKMYECPDGSEGAADKGKNG</sequence>
<evidence type="ECO:0000259" key="4">
    <source>
        <dbReference type="Pfam" id="PF04909"/>
    </source>
</evidence>
<protein>
    <recommendedName>
        <fullName evidence="4">Amidohydrolase-related domain-containing protein</fullName>
    </recommendedName>
</protein>
<dbReference type="GO" id="GO:0016787">
    <property type="term" value="F:hydrolase activity"/>
    <property type="evidence" value="ECO:0007669"/>
    <property type="project" value="InterPro"/>
</dbReference>
<dbReference type="PANTHER" id="PTHR21240:SF31">
    <property type="entry name" value="AMIDOHYDROLASE FAMILY PROTEIN (AFU_ORTHOLOGUE AFUA_7G05840)"/>
    <property type="match status" value="1"/>
</dbReference>
<dbReference type="FunFam" id="3.20.20.140:FF:000043">
    <property type="entry name" value="Amidohydrolase family protein"/>
    <property type="match status" value="1"/>
</dbReference>
<dbReference type="InterPro" id="IPR006680">
    <property type="entry name" value="Amidohydro-rel"/>
</dbReference>
<dbReference type="GO" id="GO:0005829">
    <property type="term" value="C:cytosol"/>
    <property type="evidence" value="ECO:0007669"/>
    <property type="project" value="TreeGrafter"/>
</dbReference>
<dbReference type="InterPro" id="IPR032466">
    <property type="entry name" value="Metal_Hydrolase"/>
</dbReference>
<evidence type="ECO:0000256" key="3">
    <source>
        <dbReference type="RuleBase" id="RU366045"/>
    </source>
</evidence>
<proteinExistence type="inferred from homology"/>
<dbReference type="EMBL" id="JAAVMX010000005">
    <property type="protein sequence ID" value="KAF4508024.1"/>
    <property type="molecule type" value="Genomic_DNA"/>
</dbReference>
<dbReference type="OrthoDB" id="432010at2759"/>
<evidence type="ECO:0000256" key="2">
    <source>
        <dbReference type="ARBA" id="ARBA00023239"/>
    </source>
</evidence>
<accession>A0A8H4LYY4</accession>
<evidence type="ECO:0000313" key="5">
    <source>
        <dbReference type="EMBL" id="KAF4508024.1"/>
    </source>
</evidence>
<comment type="caution">
    <text evidence="5">The sequence shown here is derived from an EMBL/GenBank/DDBJ whole genome shotgun (WGS) entry which is preliminary data.</text>
</comment>
<dbReference type="InterPro" id="IPR032465">
    <property type="entry name" value="ACMSD"/>
</dbReference>
<dbReference type="SUPFAM" id="SSF51556">
    <property type="entry name" value="Metallo-dependent hydrolases"/>
    <property type="match status" value="1"/>
</dbReference>
<keyword evidence="1 3" id="KW-0210">Decarboxylase</keyword>
<dbReference type="GO" id="GO:0016831">
    <property type="term" value="F:carboxy-lyase activity"/>
    <property type="evidence" value="ECO:0007669"/>
    <property type="project" value="UniProtKB-KW"/>
</dbReference>
<evidence type="ECO:0000256" key="1">
    <source>
        <dbReference type="ARBA" id="ARBA00022793"/>
    </source>
</evidence>
<comment type="similarity">
    <text evidence="3">Belongs to the metallo-dependent hydrolases superfamily.</text>
</comment>
<dbReference type="Proteomes" id="UP000557566">
    <property type="component" value="Unassembled WGS sequence"/>
</dbReference>
<keyword evidence="2 3" id="KW-0456">Lyase</keyword>